<dbReference type="SMART" id="SM00857">
    <property type="entry name" value="Resolvase"/>
    <property type="match status" value="1"/>
</dbReference>
<dbReference type="InterPro" id="IPR006119">
    <property type="entry name" value="Resolv_N"/>
</dbReference>
<comment type="similarity">
    <text evidence="1">Belongs to the site-specific recombinase resolvase family.</text>
</comment>
<dbReference type="InterPro" id="IPR050639">
    <property type="entry name" value="SSR_resolvase"/>
</dbReference>
<proteinExistence type="inferred from homology"/>
<dbReference type="Proteomes" id="UP001230220">
    <property type="component" value="Unassembled WGS sequence"/>
</dbReference>
<dbReference type="InterPro" id="IPR036162">
    <property type="entry name" value="Resolvase-like_N_sf"/>
</dbReference>
<protein>
    <submittedName>
        <fullName evidence="7">DNA invertase Pin-like site-specific DNA recombinase</fullName>
    </submittedName>
</protein>
<reference evidence="7 8" key="1">
    <citation type="submission" date="2023-07" db="EMBL/GenBank/DDBJ databases">
        <title>Genomic Encyclopedia of Type Strains, Phase IV (KMG-IV): sequencing the most valuable type-strain genomes for metagenomic binning, comparative biology and taxonomic classification.</title>
        <authorList>
            <person name="Goeker M."/>
        </authorList>
    </citation>
    <scope>NUCLEOTIDE SEQUENCE [LARGE SCALE GENOMIC DNA]</scope>
    <source>
        <strain evidence="7 8">DSM 16784</strain>
    </source>
</reference>
<comment type="caution">
    <text evidence="7">The sequence shown here is derived from an EMBL/GenBank/DDBJ whole genome shotgun (WGS) entry which is preliminary data.</text>
</comment>
<evidence type="ECO:0000256" key="5">
    <source>
        <dbReference type="PROSITE-ProRule" id="PRU10137"/>
    </source>
</evidence>
<dbReference type="PANTHER" id="PTHR30461:SF26">
    <property type="entry name" value="RESOLVASE HOMOLOG YNEB"/>
    <property type="match status" value="1"/>
</dbReference>
<keyword evidence="2" id="KW-0229">DNA integration</keyword>
<sequence length="196" mass="22637">MKKCYGYVRVSTKGQNVERQMTAMETAEIPKNNIFIDKKSGKDFNRPAYKRLMRKLRPGDVVFIKSIDRLGRNYDEIIQQWKYLTVDKDVDVVVIDFPLLDTRNQINGITGKFIADLVLQVLSYVAQVERENIKQRQAEGIKEAKKKGVRFGRPECEKPDAFVEVLQLWQDGQISGKEAGRRLNISNHTFVKWATA</sequence>
<evidence type="ECO:0000259" key="6">
    <source>
        <dbReference type="PROSITE" id="PS51736"/>
    </source>
</evidence>
<dbReference type="PANTHER" id="PTHR30461">
    <property type="entry name" value="DNA-INVERTASE FROM LAMBDOID PROPHAGE"/>
    <property type="match status" value="1"/>
</dbReference>
<dbReference type="SUPFAM" id="SSF53041">
    <property type="entry name" value="Resolvase-like"/>
    <property type="match status" value="1"/>
</dbReference>
<name>A0ABU0E756_9FIRM</name>
<accession>A0ABU0E756</accession>
<feature type="domain" description="Resolvase/invertase-type recombinase catalytic" evidence="6">
    <location>
        <begin position="3"/>
        <end position="148"/>
    </location>
</feature>
<organism evidence="7 8">
    <name type="scientific">Breznakia pachnodae</name>
    <dbReference type="NCBI Taxonomy" id="265178"/>
    <lineage>
        <taxon>Bacteria</taxon>
        <taxon>Bacillati</taxon>
        <taxon>Bacillota</taxon>
        <taxon>Erysipelotrichia</taxon>
        <taxon>Erysipelotrichales</taxon>
        <taxon>Erysipelotrichaceae</taxon>
        <taxon>Breznakia</taxon>
    </lineage>
</organism>
<evidence type="ECO:0000313" key="7">
    <source>
        <dbReference type="EMBL" id="MDQ0362739.1"/>
    </source>
</evidence>
<evidence type="ECO:0000256" key="3">
    <source>
        <dbReference type="ARBA" id="ARBA00023125"/>
    </source>
</evidence>
<dbReference type="RefSeq" id="WP_307410683.1">
    <property type="nucleotide sequence ID" value="NZ_JAUSUR010000007.1"/>
</dbReference>
<evidence type="ECO:0000256" key="4">
    <source>
        <dbReference type="ARBA" id="ARBA00023172"/>
    </source>
</evidence>
<feature type="active site" description="O-(5'-phospho-DNA)-serine intermediate" evidence="5">
    <location>
        <position position="11"/>
    </location>
</feature>
<dbReference type="PROSITE" id="PS00397">
    <property type="entry name" value="RECOMBINASES_1"/>
    <property type="match status" value="1"/>
</dbReference>
<keyword evidence="4" id="KW-0233">DNA recombination</keyword>
<gene>
    <name evidence="7" type="ORF">J2S15_003493</name>
</gene>
<dbReference type="PROSITE" id="PS51736">
    <property type="entry name" value="RECOMBINASES_3"/>
    <property type="match status" value="1"/>
</dbReference>
<keyword evidence="8" id="KW-1185">Reference proteome</keyword>
<keyword evidence="3" id="KW-0238">DNA-binding</keyword>
<evidence type="ECO:0000313" key="8">
    <source>
        <dbReference type="Proteomes" id="UP001230220"/>
    </source>
</evidence>
<dbReference type="InterPro" id="IPR006118">
    <property type="entry name" value="Recombinase_CS"/>
</dbReference>
<dbReference type="EMBL" id="JAUSUR010000007">
    <property type="protein sequence ID" value="MDQ0362739.1"/>
    <property type="molecule type" value="Genomic_DNA"/>
</dbReference>
<evidence type="ECO:0000256" key="1">
    <source>
        <dbReference type="ARBA" id="ARBA00009913"/>
    </source>
</evidence>
<dbReference type="Gene3D" id="3.40.50.1390">
    <property type="entry name" value="Resolvase, N-terminal catalytic domain"/>
    <property type="match status" value="1"/>
</dbReference>
<evidence type="ECO:0000256" key="2">
    <source>
        <dbReference type="ARBA" id="ARBA00022908"/>
    </source>
</evidence>
<dbReference type="Pfam" id="PF00239">
    <property type="entry name" value="Resolvase"/>
    <property type="match status" value="1"/>
</dbReference>
<dbReference type="CDD" id="cd03768">
    <property type="entry name" value="SR_ResInv"/>
    <property type="match status" value="1"/>
</dbReference>